<comment type="caution">
    <text evidence="1">The sequence shown here is derived from an EMBL/GenBank/DDBJ whole genome shotgun (WGS) entry which is preliminary data.</text>
</comment>
<keyword evidence="2" id="KW-1185">Reference proteome</keyword>
<sequence>MVVEAAYMGPKTGALDYATMRACALVCRAWSPTAQHLLFRHVDCQNRRLCPGVENIPLLIRSLRSRPRLATSVRYVAVAIWSYGENSFEQQIELLYLCPFLEGICASNAGSVYVITIADLPLRAIPSHPVLLEVEGQRAMVRKIIHIWPNIRTLIVDLAEGDLTTGQLCCIPLCNP</sequence>
<reference evidence="1" key="1">
    <citation type="submission" date="2021-02" db="EMBL/GenBank/DDBJ databases">
        <authorList>
            <consortium name="DOE Joint Genome Institute"/>
            <person name="Ahrendt S."/>
            <person name="Looney B.P."/>
            <person name="Miyauchi S."/>
            <person name="Morin E."/>
            <person name="Drula E."/>
            <person name="Courty P.E."/>
            <person name="Chicoki N."/>
            <person name="Fauchery L."/>
            <person name="Kohler A."/>
            <person name="Kuo A."/>
            <person name="Labutti K."/>
            <person name="Pangilinan J."/>
            <person name="Lipzen A."/>
            <person name="Riley R."/>
            <person name="Andreopoulos W."/>
            <person name="He G."/>
            <person name="Johnson J."/>
            <person name="Barry K.W."/>
            <person name="Grigoriev I.V."/>
            <person name="Nagy L."/>
            <person name="Hibbett D."/>
            <person name="Henrissat B."/>
            <person name="Matheny P.B."/>
            <person name="Labbe J."/>
            <person name="Martin F."/>
        </authorList>
    </citation>
    <scope>NUCLEOTIDE SEQUENCE</scope>
    <source>
        <strain evidence="1">FP105234-sp</strain>
    </source>
</reference>
<gene>
    <name evidence="1" type="ORF">FA95DRAFT_1608910</name>
</gene>
<protein>
    <submittedName>
        <fullName evidence="1">Uncharacterized protein</fullName>
    </submittedName>
</protein>
<reference evidence="1" key="2">
    <citation type="journal article" date="2022" name="New Phytol.">
        <title>Evolutionary transition to the ectomycorrhizal habit in the genomes of a hyperdiverse lineage of mushroom-forming fungi.</title>
        <authorList>
            <person name="Looney B."/>
            <person name="Miyauchi S."/>
            <person name="Morin E."/>
            <person name="Drula E."/>
            <person name="Courty P.E."/>
            <person name="Kohler A."/>
            <person name="Kuo A."/>
            <person name="LaButti K."/>
            <person name="Pangilinan J."/>
            <person name="Lipzen A."/>
            <person name="Riley R."/>
            <person name="Andreopoulos W."/>
            <person name="He G."/>
            <person name="Johnson J."/>
            <person name="Nolan M."/>
            <person name="Tritt A."/>
            <person name="Barry K.W."/>
            <person name="Grigoriev I.V."/>
            <person name="Nagy L.G."/>
            <person name="Hibbett D."/>
            <person name="Henrissat B."/>
            <person name="Matheny P.B."/>
            <person name="Labbe J."/>
            <person name="Martin F.M."/>
        </authorList>
    </citation>
    <scope>NUCLEOTIDE SEQUENCE</scope>
    <source>
        <strain evidence="1">FP105234-sp</strain>
    </source>
</reference>
<proteinExistence type="predicted"/>
<evidence type="ECO:0000313" key="2">
    <source>
        <dbReference type="Proteomes" id="UP000814033"/>
    </source>
</evidence>
<name>A0ACB8RJQ5_9AGAM</name>
<organism evidence="1 2">
    <name type="scientific">Auriscalpium vulgare</name>
    <dbReference type="NCBI Taxonomy" id="40419"/>
    <lineage>
        <taxon>Eukaryota</taxon>
        <taxon>Fungi</taxon>
        <taxon>Dikarya</taxon>
        <taxon>Basidiomycota</taxon>
        <taxon>Agaricomycotina</taxon>
        <taxon>Agaricomycetes</taxon>
        <taxon>Russulales</taxon>
        <taxon>Auriscalpiaceae</taxon>
        <taxon>Auriscalpium</taxon>
    </lineage>
</organism>
<accession>A0ACB8RJQ5</accession>
<evidence type="ECO:0000313" key="1">
    <source>
        <dbReference type="EMBL" id="KAI0044017.1"/>
    </source>
</evidence>
<dbReference type="EMBL" id="MU275997">
    <property type="protein sequence ID" value="KAI0044017.1"/>
    <property type="molecule type" value="Genomic_DNA"/>
</dbReference>
<dbReference type="Proteomes" id="UP000814033">
    <property type="component" value="Unassembled WGS sequence"/>
</dbReference>